<comment type="similarity">
    <text evidence="1">Belongs to the universal ribosomal protein uL15 family.</text>
</comment>
<feature type="compositionally biased region" description="Gly residues" evidence="4">
    <location>
        <begin position="49"/>
        <end position="63"/>
    </location>
</feature>
<evidence type="ECO:0000256" key="3">
    <source>
        <dbReference type="ARBA" id="ARBA00023274"/>
    </source>
</evidence>
<name>A0A1E4U0Q3_PACTA</name>
<dbReference type="Gene3D" id="3.100.10.10">
    <property type="match status" value="1"/>
</dbReference>
<evidence type="ECO:0000256" key="4">
    <source>
        <dbReference type="SAM" id="MobiDB-lite"/>
    </source>
</evidence>
<dbReference type="SUPFAM" id="SSF52080">
    <property type="entry name" value="Ribosomal proteins L15p and L18e"/>
    <property type="match status" value="1"/>
</dbReference>
<dbReference type="InterPro" id="IPR021131">
    <property type="entry name" value="Ribosomal_uL15/eL18"/>
</dbReference>
<evidence type="ECO:0000256" key="2">
    <source>
        <dbReference type="ARBA" id="ARBA00022980"/>
    </source>
</evidence>
<feature type="domain" description="Large ribosomal subunit protein uL15/eL18" evidence="5">
    <location>
        <begin position="103"/>
        <end position="181"/>
    </location>
</feature>
<dbReference type="HAMAP" id="MF_01341">
    <property type="entry name" value="Ribosomal_uL15"/>
    <property type="match status" value="1"/>
</dbReference>
<feature type="region of interest" description="Disordered" evidence="4">
    <location>
        <begin position="39"/>
        <end position="71"/>
    </location>
</feature>
<dbReference type="EMBL" id="KV454011">
    <property type="protein sequence ID" value="ODV97603.1"/>
    <property type="molecule type" value="Genomic_DNA"/>
</dbReference>
<organism evidence="6 7">
    <name type="scientific">Pachysolen tannophilus NRRL Y-2460</name>
    <dbReference type="NCBI Taxonomy" id="669874"/>
    <lineage>
        <taxon>Eukaryota</taxon>
        <taxon>Fungi</taxon>
        <taxon>Dikarya</taxon>
        <taxon>Ascomycota</taxon>
        <taxon>Saccharomycotina</taxon>
        <taxon>Pichiomycetes</taxon>
        <taxon>Pachysolenaceae</taxon>
        <taxon>Pachysolen</taxon>
    </lineage>
</organism>
<dbReference type="Proteomes" id="UP000094236">
    <property type="component" value="Unassembled WGS sequence"/>
</dbReference>
<sequence length="299" mass="33880">MFSLFSFRTLFRNNLSSKQRLIVPNRCISLLSELHPSPGSFKTQKRVGRGPGSGLGKTSGRGQKGQKAREAIRPWFEGGQTPIYKLFPKRGFIRHQKKDLNEVKLIRIYKFIKEGRLQLEEGETLTMAKMKECGIITGTMKDGVVIVGDGKDVYDLPIKIEATKATGPAIECIERNGGEFTSRYFSSISYRAHHSPSWFLRKRGYLPLLSRPIARRDILFYNSEARRGYLYKEKLAKGDLSDDQVDTQELKKTIVGTSGTKKAKKPILYQQLDKVLESNDSKCTKGFESSKVISFKDLN</sequence>
<evidence type="ECO:0000313" key="7">
    <source>
        <dbReference type="Proteomes" id="UP000094236"/>
    </source>
</evidence>
<dbReference type="PANTHER" id="PTHR12934">
    <property type="entry name" value="50S RIBOSOMAL PROTEIN L15"/>
    <property type="match status" value="1"/>
</dbReference>
<keyword evidence="3" id="KW-0687">Ribonucleoprotein</keyword>
<evidence type="ECO:0000256" key="1">
    <source>
        <dbReference type="ARBA" id="ARBA00007320"/>
    </source>
</evidence>
<reference evidence="7" key="1">
    <citation type="submission" date="2016-05" db="EMBL/GenBank/DDBJ databases">
        <title>Comparative genomics of biotechnologically important yeasts.</title>
        <authorList>
            <consortium name="DOE Joint Genome Institute"/>
            <person name="Riley R."/>
            <person name="Haridas S."/>
            <person name="Wolfe K.H."/>
            <person name="Lopes M.R."/>
            <person name="Hittinger C.T."/>
            <person name="Goker M."/>
            <person name="Salamov A."/>
            <person name="Wisecaver J."/>
            <person name="Long T.M."/>
            <person name="Aerts A.L."/>
            <person name="Barry K."/>
            <person name="Choi C."/>
            <person name="Clum A."/>
            <person name="Coughlan A.Y."/>
            <person name="Deshpande S."/>
            <person name="Douglass A.P."/>
            <person name="Hanson S.J."/>
            <person name="Klenk H.-P."/>
            <person name="Labutti K."/>
            <person name="Lapidus A."/>
            <person name="Lindquist E."/>
            <person name="Lipzen A."/>
            <person name="Meier-Kolthoff J.P."/>
            <person name="Ohm R.A."/>
            <person name="Otillar R.P."/>
            <person name="Pangilinan J."/>
            <person name="Peng Y."/>
            <person name="Rokas A."/>
            <person name="Rosa C.A."/>
            <person name="Scheuner C."/>
            <person name="Sibirny A.A."/>
            <person name="Slot J.C."/>
            <person name="Stielow J.B."/>
            <person name="Sun H."/>
            <person name="Kurtzman C.P."/>
            <person name="Blackwell M."/>
            <person name="Grigoriev I.V."/>
            <person name="Jeffries T.W."/>
        </authorList>
    </citation>
    <scope>NUCLEOTIDE SEQUENCE [LARGE SCALE GENOMIC DNA]</scope>
    <source>
        <strain evidence="7">NRRL Y-2460</strain>
    </source>
</reference>
<dbReference type="InterPro" id="IPR036227">
    <property type="entry name" value="Ribosomal_uL15/eL18_sf"/>
</dbReference>
<evidence type="ECO:0000313" key="6">
    <source>
        <dbReference type="EMBL" id="ODV97603.1"/>
    </source>
</evidence>
<dbReference type="InterPro" id="IPR005749">
    <property type="entry name" value="Ribosomal_uL15_bac-type"/>
</dbReference>
<protein>
    <recommendedName>
        <fullName evidence="5">Large ribosomal subunit protein uL15/eL18 domain-containing protein</fullName>
    </recommendedName>
</protein>
<evidence type="ECO:0000259" key="5">
    <source>
        <dbReference type="Pfam" id="PF00828"/>
    </source>
</evidence>
<keyword evidence="7" id="KW-1185">Reference proteome</keyword>
<dbReference type="STRING" id="669874.A0A1E4U0Q3"/>
<dbReference type="GO" id="GO:0006412">
    <property type="term" value="P:translation"/>
    <property type="evidence" value="ECO:0007669"/>
    <property type="project" value="InterPro"/>
</dbReference>
<gene>
    <name evidence="6" type="ORF">PACTADRAFT_73320</name>
</gene>
<dbReference type="NCBIfam" id="TIGR01071">
    <property type="entry name" value="rplO_bact"/>
    <property type="match status" value="1"/>
</dbReference>
<dbReference type="GO" id="GO:0005762">
    <property type="term" value="C:mitochondrial large ribosomal subunit"/>
    <property type="evidence" value="ECO:0007669"/>
    <property type="project" value="EnsemblFungi"/>
</dbReference>
<proteinExistence type="inferred from homology"/>
<dbReference type="InterPro" id="IPR030878">
    <property type="entry name" value="Ribosomal_uL15"/>
</dbReference>
<dbReference type="Pfam" id="PF00828">
    <property type="entry name" value="Ribosomal_L27A"/>
    <property type="match status" value="1"/>
</dbReference>
<dbReference type="OrthoDB" id="361383at2759"/>
<dbReference type="PANTHER" id="PTHR12934:SF11">
    <property type="entry name" value="LARGE RIBOSOMAL SUBUNIT PROTEIN UL15M"/>
    <property type="match status" value="1"/>
</dbReference>
<keyword evidence="2" id="KW-0689">Ribosomal protein</keyword>
<dbReference type="GO" id="GO:0003735">
    <property type="term" value="F:structural constituent of ribosome"/>
    <property type="evidence" value="ECO:0007669"/>
    <property type="project" value="EnsemblFungi"/>
</dbReference>
<dbReference type="AlphaFoldDB" id="A0A1E4U0Q3"/>
<accession>A0A1E4U0Q3</accession>